<sequence>MSSKSGKTCTEVAKSKSSRSGRGISPVSAPTLRKKVLLQNAASSKKPTEDMEDYQRAMLGEPGCSNQPDSHTIAITKEPIEQENASSNDPQEHDSVSEQNSSVARDMEAELELLGICKRVQRTDDEWSDVDSIISENKIQSSCMQKLKDIQELLKDTQKSAEAIRRWLNYEMDDPIKTIYQIRQEINENFIRAVKDSSNCPSGDRQIFPVEEVTMIVNQNRDTIEYIKSLCLEVQHLKNSLENQKTDVKCITQAIESLKNPRLDSIVSDTCDMKNIVQELQAQIQNTSRQEISTDKFTVAIEPISQKIGILTDEIKELKEHGASQWAFQNNSGLGTELAVAEIREKLDNLQVCNCSPLKEDNDHNKYNHATKEQQIVGPTRSYAEALIKPRFALLIESSDPRHTSEDVVSTIKDNIDVVQLGVGVNNVRRVRNQKVVITCNTEEDRSKLQSAIKNSAKKLTVSKSSTKNPLIKLLGISNDLNNKKLEEALVKQNVKLFKDIEKDDIKIKVLRRIKGRTAAVSNIVIEVSPWVWKALKDQKVHVGYQIVPAIDQSPIVQCYRCMGFGHRANECAADKSTCGYCAGEHDSRQCPRNNGAPSCANCIKNKVKGDHSHAAYSAECLVWQKWDRIARSLVAYC</sequence>
<keyword evidence="1" id="KW-0862">Zinc</keyword>
<reference evidence="4 5" key="1">
    <citation type="submission" date="2023-11" db="EMBL/GenBank/DDBJ databases">
        <authorList>
            <person name="Hedman E."/>
            <person name="Englund M."/>
            <person name="Stromberg M."/>
            <person name="Nyberg Akerstrom W."/>
            <person name="Nylinder S."/>
            <person name="Jareborg N."/>
            <person name="Kallberg Y."/>
            <person name="Kronander E."/>
        </authorList>
    </citation>
    <scope>NUCLEOTIDE SEQUENCE [LARGE SCALE GENOMIC DNA]</scope>
</reference>
<dbReference type="GO" id="GO:0003676">
    <property type="term" value="F:nucleic acid binding"/>
    <property type="evidence" value="ECO:0007669"/>
    <property type="project" value="InterPro"/>
</dbReference>
<keyword evidence="1" id="KW-0479">Metal-binding</keyword>
<evidence type="ECO:0000256" key="1">
    <source>
        <dbReference type="PROSITE-ProRule" id="PRU00047"/>
    </source>
</evidence>
<proteinExistence type="predicted"/>
<dbReference type="AlphaFoldDB" id="A0AAV1KI19"/>
<evidence type="ECO:0000256" key="2">
    <source>
        <dbReference type="SAM" id="MobiDB-lite"/>
    </source>
</evidence>
<dbReference type="GO" id="GO:0008270">
    <property type="term" value="F:zinc ion binding"/>
    <property type="evidence" value="ECO:0007669"/>
    <property type="project" value="UniProtKB-KW"/>
</dbReference>
<feature type="domain" description="CCHC-type" evidence="3">
    <location>
        <begin position="559"/>
        <end position="572"/>
    </location>
</feature>
<dbReference type="EMBL" id="CAVLGL010000024">
    <property type="protein sequence ID" value="CAK1581401.1"/>
    <property type="molecule type" value="Genomic_DNA"/>
</dbReference>
<dbReference type="Proteomes" id="UP001314205">
    <property type="component" value="Unassembled WGS sequence"/>
</dbReference>
<dbReference type="PROSITE" id="PS50158">
    <property type="entry name" value="ZF_CCHC"/>
    <property type="match status" value="1"/>
</dbReference>
<comment type="caution">
    <text evidence="4">The sequence shown here is derived from an EMBL/GenBank/DDBJ whole genome shotgun (WGS) entry which is preliminary data.</text>
</comment>
<evidence type="ECO:0000313" key="5">
    <source>
        <dbReference type="Proteomes" id="UP001314205"/>
    </source>
</evidence>
<evidence type="ECO:0000259" key="3">
    <source>
        <dbReference type="PROSITE" id="PS50158"/>
    </source>
</evidence>
<accession>A0AAV1KI19</accession>
<gene>
    <name evidence="4" type="ORF">PARMNEM_LOCUS3074</name>
</gene>
<dbReference type="InterPro" id="IPR001878">
    <property type="entry name" value="Znf_CCHC"/>
</dbReference>
<protein>
    <recommendedName>
        <fullName evidence="3">CCHC-type domain-containing protein</fullName>
    </recommendedName>
</protein>
<organism evidence="4 5">
    <name type="scientific">Parnassius mnemosyne</name>
    <name type="common">clouded apollo</name>
    <dbReference type="NCBI Taxonomy" id="213953"/>
    <lineage>
        <taxon>Eukaryota</taxon>
        <taxon>Metazoa</taxon>
        <taxon>Ecdysozoa</taxon>
        <taxon>Arthropoda</taxon>
        <taxon>Hexapoda</taxon>
        <taxon>Insecta</taxon>
        <taxon>Pterygota</taxon>
        <taxon>Neoptera</taxon>
        <taxon>Endopterygota</taxon>
        <taxon>Lepidoptera</taxon>
        <taxon>Glossata</taxon>
        <taxon>Ditrysia</taxon>
        <taxon>Papilionoidea</taxon>
        <taxon>Papilionidae</taxon>
        <taxon>Parnassiinae</taxon>
        <taxon>Parnassini</taxon>
        <taxon>Parnassius</taxon>
        <taxon>Driopa</taxon>
    </lineage>
</organism>
<feature type="compositionally biased region" description="Basic and acidic residues" evidence="2">
    <location>
        <begin position="46"/>
        <end position="55"/>
    </location>
</feature>
<feature type="region of interest" description="Disordered" evidence="2">
    <location>
        <begin position="1"/>
        <end position="103"/>
    </location>
</feature>
<evidence type="ECO:0000313" key="4">
    <source>
        <dbReference type="EMBL" id="CAK1581401.1"/>
    </source>
</evidence>
<keyword evidence="1" id="KW-0863">Zinc-finger</keyword>
<keyword evidence="5" id="KW-1185">Reference proteome</keyword>
<name>A0AAV1KI19_9NEOP</name>